<name>A0A1B6PSM1_SORBI</name>
<dbReference type="OrthoDB" id="613069at2759"/>
<feature type="chain" id="PRO_5008589243" evidence="1">
    <location>
        <begin position="19"/>
        <end position="92"/>
    </location>
</feature>
<dbReference type="InParanoid" id="A0A1B6PSM1"/>
<dbReference type="Proteomes" id="UP000000768">
    <property type="component" value="Chromosome 5"/>
</dbReference>
<reference evidence="3" key="2">
    <citation type="journal article" date="2018" name="Plant J.">
        <title>The Sorghum bicolor reference genome: improved assembly, gene annotations, a transcriptome atlas, and signatures of genome organization.</title>
        <authorList>
            <person name="McCormick R.F."/>
            <person name="Truong S.K."/>
            <person name="Sreedasyam A."/>
            <person name="Jenkins J."/>
            <person name="Shu S."/>
            <person name="Sims D."/>
            <person name="Kennedy M."/>
            <person name="Amirebrahimi M."/>
            <person name="Weers B.D."/>
            <person name="McKinley B."/>
            <person name="Mattison A."/>
            <person name="Morishige D.T."/>
            <person name="Grimwood J."/>
            <person name="Schmutz J."/>
            <person name="Mullet J.E."/>
        </authorList>
    </citation>
    <scope>NUCLEOTIDE SEQUENCE [LARGE SCALE GENOMIC DNA]</scope>
    <source>
        <strain evidence="3">cv. BTx623</strain>
    </source>
</reference>
<dbReference type="Gramene" id="KXG28662">
    <property type="protein sequence ID" value="KXG28662"/>
    <property type="gene ID" value="SORBI_3005G149800"/>
</dbReference>
<keyword evidence="3" id="KW-1185">Reference proteome</keyword>
<dbReference type="EMBL" id="CM000764">
    <property type="protein sequence ID" value="KXG28662.1"/>
    <property type="molecule type" value="Genomic_DNA"/>
</dbReference>
<reference evidence="2 3" key="1">
    <citation type="journal article" date="2009" name="Nature">
        <title>The Sorghum bicolor genome and the diversification of grasses.</title>
        <authorList>
            <person name="Paterson A.H."/>
            <person name="Bowers J.E."/>
            <person name="Bruggmann R."/>
            <person name="Dubchak I."/>
            <person name="Grimwood J."/>
            <person name="Gundlach H."/>
            <person name="Haberer G."/>
            <person name="Hellsten U."/>
            <person name="Mitros T."/>
            <person name="Poliakov A."/>
            <person name="Schmutz J."/>
            <person name="Spannagl M."/>
            <person name="Tang H."/>
            <person name="Wang X."/>
            <person name="Wicker T."/>
            <person name="Bharti A.K."/>
            <person name="Chapman J."/>
            <person name="Feltus F.A."/>
            <person name="Gowik U."/>
            <person name="Grigoriev I.V."/>
            <person name="Lyons E."/>
            <person name="Maher C.A."/>
            <person name="Martis M."/>
            <person name="Narechania A."/>
            <person name="Otillar R.P."/>
            <person name="Penning B.W."/>
            <person name="Salamov A.A."/>
            <person name="Wang Y."/>
            <person name="Zhang L."/>
            <person name="Carpita N.C."/>
            <person name="Freeling M."/>
            <person name="Gingle A.R."/>
            <person name="Hash C.T."/>
            <person name="Keller B."/>
            <person name="Klein P."/>
            <person name="Kresovich S."/>
            <person name="McCann M.C."/>
            <person name="Ming R."/>
            <person name="Peterson D.G."/>
            <person name="Mehboob-ur-Rahman"/>
            <person name="Ware D."/>
            <person name="Westhoff P."/>
            <person name="Mayer K.F."/>
            <person name="Messing J."/>
            <person name="Rokhsar D.S."/>
        </authorList>
    </citation>
    <scope>NUCLEOTIDE SEQUENCE [LARGE SCALE GENOMIC DNA]</scope>
    <source>
        <strain evidence="3">cv. BTx623</strain>
    </source>
</reference>
<evidence type="ECO:0000256" key="1">
    <source>
        <dbReference type="SAM" id="SignalP"/>
    </source>
</evidence>
<feature type="signal peptide" evidence="1">
    <location>
        <begin position="1"/>
        <end position="18"/>
    </location>
</feature>
<dbReference type="OMA" id="YCKSISP"/>
<accession>A0A1B6PSM1</accession>
<protein>
    <submittedName>
        <fullName evidence="2">Uncharacterized protein</fullName>
    </submittedName>
</protein>
<keyword evidence="1" id="KW-0732">Signal</keyword>
<organism evidence="2 3">
    <name type="scientific">Sorghum bicolor</name>
    <name type="common">Sorghum</name>
    <name type="synonym">Sorghum vulgare</name>
    <dbReference type="NCBI Taxonomy" id="4558"/>
    <lineage>
        <taxon>Eukaryota</taxon>
        <taxon>Viridiplantae</taxon>
        <taxon>Streptophyta</taxon>
        <taxon>Embryophyta</taxon>
        <taxon>Tracheophyta</taxon>
        <taxon>Spermatophyta</taxon>
        <taxon>Magnoliopsida</taxon>
        <taxon>Liliopsida</taxon>
        <taxon>Poales</taxon>
        <taxon>Poaceae</taxon>
        <taxon>PACMAD clade</taxon>
        <taxon>Panicoideae</taxon>
        <taxon>Andropogonodae</taxon>
        <taxon>Andropogoneae</taxon>
        <taxon>Sorghinae</taxon>
        <taxon>Sorghum</taxon>
    </lineage>
</organism>
<gene>
    <name evidence="2" type="ORF">SORBI_3005G149800</name>
</gene>
<dbReference type="AlphaFoldDB" id="A0A1B6PSM1"/>
<evidence type="ECO:0000313" key="3">
    <source>
        <dbReference type="Proteomes" id="UP000000768"/>
    </source>
</evidence>
<evidence type="ECO:0000313" key="2">
    <source>
        <dbReference type="EMBL" id="KXG28662.1"/>
    </source>
</evidence>
<proteinExistence type="predicted"/>
<sequence length="92" mass="9674">MALLIKSTIIIAVFLVLGVIISSTSICCVGAVGTQDTPAPKPKPGMPCFHAGGSQYPCTVDGCRRLCEHEHHRSDKAYCKSVGPPGECCCPN</sequence>